<evidence type="ECO:0000256" key="2">
    <source>
        <dbReference type="ARBA" id="ARBA00012438"/>
    </source>
</evidence>
<keyword evidence="8" id="KW-0472">Membrane</keyword>
<keyword evidence="11" id="KW-1185">Reference proteome</keyword>
<dbReference type="Proteomes" id="UP000830583">
    <property type="component" value="Chromosome"/>
</dbReference>
<evidence type="ECO:0000256" key="6">
    <source>
        <dbReference type="ARBA" id="ARBA00022840"/>
    </source>
</evidence>
<dbReference type="PANTHER" id="PTHR43065:SF46">
    <property type="entry name" value="C4-DICARBOXYLATE TRANSPORT SENSOR PROTEIN DCTB"/>
    <property type="match status" value="1"/>
</dbReference>
<evidence type="ECO:0000256" key="1">
    <source>
        <dbReference type="ARBA" id="ARBA00000085"/>
    </source>
</evidence>
<dbReference type="InterPro" id="IPR005467">
    <property type="entry name" value="His_kinase_dom"/>
</dbReference>
<sequence>MKNLKLYHQLFIRLLLLLLVFIGSFLLLYNSLVYSAIFGFLVFLLMGIEFFSFLRNTFLFYDKTIAAILNNDFSADFSKHKSYDNYKNLFRLYDSLKQNQNEQVSKDLVYRSILNNIETGVLILQKSEEDWNIFLMNDYFSSHFMVPKMSKWMYLKNQLPSLCEIIEERNFEELKTSLQIRVNKEDAQTFMLQASKTKAYDQEYYIVLLDSIQKVVEKKEKEAWINLMKVISHELMNSITPIRSLTQNLNELMQQDSLSKDDLDDIKESVSTMIHRSNHLQNFVESYRKIAMLPSPKKEKTELNQLMNNALQLMNPLFKKENIILKNNISFNRWIMVDSLQMEQVLINLLTNSLYALEGKDEKIIEISAEQKNKRLFISISDSGIGIDAEIEDKIFLPFFTTRKEGAGIGLTLSKNIIEAHGGYLNYQMDEKRTRFIICLLE</sequence>
<dbReference type="InterPro" id="IPR003594">
    <property type="entry name" value="HATPase_dom"/>
</dbReference>
<name>A0ABY4KA74_9FLAO</name>
<evidence type="ECO:0000256" key="7">
    <source>
        <dbReference type="ARBA" id="ARBA00023012"/>
    </source>
</evidence>
<dbReference type="Pfam" id="PF02518">
    <property type="entry name" value="HATPase_c"/>
    <property type="match status" value="1"/>
</dbReference>
<dbReference type="InterPro" id="IPR036890">
    <property type="entry name" value="HATPase_C_sf"/>
</dbReference>
<dbReference type="EC" id="2.7.13.3" evidence="2"/>
<organism evidence="10 11">
    <name type="scientific">Flavobacterium azooxidireducens</name>
    <dbReference type="NCBI Taxonomy" id="1871076"/>
    <lineage>
        <taxon>Bacteria</taxon>
        <taxon>Pseudomonadati</taxon>
        <taxon>Bacteroidota</taxon>
        <taxon>Flavobacteriia</taxon>
        <taxon>Flavobacteriales</taxon>
        <taxon>Flavobacteriaceae</taxon>
        <taxon>Flavobacterium</taxon>
    </lineage>
</organism>
<comment type="catalytic activity">
    <reaction evidence="1">
        <text>ATP + protein L-histidine = ADP + protein N-phospho-L-histidine.</text>
        <dbReference type="EC" id="2.7.13.3"/>
    </reaction>
</comment>
<keyword evidence="8" id="KW-1133">Transmembrane helix</keyword>
<protein>
    <recommendedName>
        <fullName evidence="2">histidine kinase</fullName>
        <ecNumber evidence="2">2.7.13.3</ecNumber>
    </recommendedName>
</protein>
<reference evidence="10" key="1">
    <citation type="submission" date="2022-04" db="EMBL/GenBank/DDBJ databases">
        <title>Consumption of N2O by Flavobacterium azooxidireducens sp. nov. isolated from Decomposing Leaf Litter of Phragmites australis (Cav.).</title>
        <authorList>
            <person name="Behrendt U."/>
            <person name="Spanner T."/>
            <person name="Augustin J."/>
            <person name="Horn M.A."/>
            <person name="Kolb S."/>
            <person name="Ulrich A."/>
        </authorList>
    </citation>
    <scope>NUCLEOTIDE SEQUENCE</scope>
    <source>
        <strain evidence="10">IGB 4-14</strain>
    </source>
</reference>
<keyword evidence="3" id="KW-0808">Transferase</keyword>
<dbReference type="Gene3D" id="3.30.565.10">
    <property type="entry name" value="Histidine kinase-like ATPase, C-terminal domain"/>
    <property type="match status" value="1"/>
</dbReference>
<dbReference type="PANTHER" id="PTHR43065">
    <property type="entry name" value="SENSOR HISTIDINE KINASE"/>
    <property type="match status" value="1"/>
</dbReference>
<feature type="transmembrane region" description="Helical" evidence="8">
    <location>
        <begin position="12"/>
        <end position="29"/>
    </location>
</feature>
<dbReference type="InterPro" id="IPR036097">
    <property type="entry name" value="HisK_dim/P_sf"/>
</dbReference>
<evidence type="ECO:0000256" key="4">
    <source>
        <dbReference type="ARBA" id="ARBA00022741"/>
    </source>
</evidence>
<keyword evidence="7" id="KW-0902">Two-component regulatory system</keyword>
<dbReference type="SUPFAM" id="SSF55874">
    <property type="entry name" value="ATPase domain of HSP90 chaperone/DNA topoisomerase II/histidine kinase"/>
    <property type="match status" value="1"/>
</dbReference>
<feature type="domain" description="Histidine kinase" evidence="9">
    <location>
        <begin position="230"/>
        <end position="442"/>
    </location>
</feature>
<dbReference type="SUPFAM" id="SSF47384">
    <property type="entry name" value="Homodimeric domain of signal transducing histidine kinase"/>
    <property type="match status" value="1"/>
</dbReference>
<evidence type="ECO:0000256" key="3">
    <source>
        <dbReference type="ARBA" id="ARBA00022679"/>
    </source>
</evidence>
<keyword evidence="5" id="KW-0418">Kinase</keyword>
<keyword evidence="4" id="KW-0547">Nucleotide-binding</keyword>
<keyword evidence="6 10" id="KW-0067">ATP-binding</keyword>
<dbReference type="PRINTS" id="PR00344">
    <property type="entry name" value="BCTRLSENSOR"/>
</dbReference>
<evidence type="ECO:0000313" key="11">
    <source>
        <dbReference type="Proteomes" id="UP000830583"/>
    </source>
</evidence>
<dbReference type="GO" id="GO:0005524">
    <property type="term" value="F:ATP binding"/>
    <property type="evidence" value="ECO:0007669"/>
    <property type="project" value="UniProtKB-KW"/>
</dbReference>
<evidence type="ECO:0000259" key="9">
    <source>
        <dbReference type="PROSITE" id="PS50109"/>
    </source>
</evidence>
<evidence type="ECO:0000256" key="5">
    <source>
        <dbReference type="ARBA" id="ARBA00022777"/>
    </source>
</evidence>
<dbReference type="EMBL" id="CP096205">
    <property type="protein sequence ID" value="UPQ77679.1"/>
    <property type="molecule type" value="Genomic_DNA"/>
</dbReference>
<keyword evidence="8" id="KW-0812">Transmembrane</keyword>
<dbReference type="InterPro" id="IPR004358">
    <property type="entry name" value="Sig_transdc_His_kin-like_C"/>
</dbReference>
<gene>
    <name evidence="10" type="ORF">M0M57_08535</name>
</gene>
<evidence type="ECO:0000256" key="8">
    <source>
        <dbReference type="SAM" id="Phobius"/>
    </source>
</evidence>
<dbReference type="SMART" id="SM00387">
    <property type="entry name" value="HATPase_c"/>
    <property type="match status" value="1"/>
</dbReference>
<evidence type="ECO:0000313" key="10">
    <source>
        <dbReference type="EMBL" id="UPQ77679.1"/>
    </source>
</evidence>
<feature type="transmembrane region" description="Helical" evidence="8">
    <location>
        <begin position="35"/>
        <end position="54"/>
    </location>
</feature>
<dbReference type="RefSeq" id="WP_248432555.1">
    <property type="nucleotide sequence ID" value="NZ_CP096205.1"/>
</dbReference>
<accession>A0ABY4KA74</accession>
<dbReference type="Gene3D" id="1.10.287.130">
    <property type="match status" value="1"/>
</dbReference>
<dbReference type="PROSITE" id="PS50109">
    <property type="entry name" value="HIS_KIN"/>
    <property type="match status" value="1"/>
</dbReference>
<proteinExistence type="predicted"/>